<accession>A0ABN6QES5</accession>
<gene>
    <name evidence="1" type="ORF">Abiwalacus_06200</name>
</gene>
<dbReference type="Proteomes" id="UP001062263">
    <property type="component" value="Chromosome"/>
</dbReference>
<proteinExistence type="predicted"/>
<name>A0ABN6QES5_9BACT</name>
<protein>
    <submittedName>
        <fullName evidence="1">Uncharacterized protein</fullName>
    </submittedName>
</protein>
<evidence type="ECO:0000313" key="1">
    <source>
        <dbReference type="EMBL" id="BDL43046.1"/>
    </source>
</evidence>
<organism evidence="1 2">
    <name type="scientific">Akkermansia biwaensis</name>
    <dbReference type="NCBI Taxonomy" id="2946555"/>
    <lineage>
        <taxon>Bacteria</taxon>
        <taxon>Pseudomonadati</taxon>
        <taxon>Verrucomicrobiota</taxon>
        <taxon>Verrucomicrobiia</taxon>
        <taxon>Verrucomicrobiales</taxon>
        <taxon>Akkermansiaceae</taxon>
        <taxon>Akkermansia</taxon>
    </lineage>
</organism>
<evidence type="ECO:0000313" key="2">
    <source>
        <dbReference type="Proteomes" id="UP001062263"/>
    </source>
</evidence>
<reference evidence="1" key="1">
    <citation type="submission" date="2022-06" db="EMBL/GenBank/DDBJ databases">
        <title>Akkermansia biwalacus sp. nov., an anaerobic mucin-degrading bacterium isolated from human intestine.</title>
        <authorList>
            <person name="Kobayashi Y."/>
            <person name="Inoue S."/>
            <person name="Kawahara T."/>
            <person name="Kohda N."/>
        </authorList>
    </citation>
    <scope>NUCLEOTIDE SEQUENCE</scope>
    <source>
        <strain evidence="1">WON2089</strain>
    </source>
</reference>
<sequence length="69" mass="8061">MAGDANLRPGWGPRIFTFAQPDITIEKRARVCPPETNKANYAKWESAEFIVSSERETEHEQNKYHMPRR</sequence>
<dbReference type="EMBL" id="AP025943">
    <property type="protein sequence ID" value="BDL43046.1"/>
    <property type="molecule type" value="Genomic_DNA"/>
</dbReference>
<keyword evidence="2" id="KW-1185">Reference proteome</keyword>